<keyword evidence="1" id="KW-0175">Coiled coil</keyword>
<evidence type="ECO:0000256" key="2">
    <source>
        <dbReference type="SAM" id="MobiDB-lite"/>
    </source>
</evidence>
<dbReference type="AlphaFoldDB" id="A0A9Q0L938"/>
<feature type="coiled-coil region" evidence="1">
    <location>
        <begin position="145"/>
        <end position="245"/>
    </location>
</feature>
<feature type="region of interest" description="Disordered" evidence="2">
    <location>
        <begin position="1"/>
        <end position="22"/>
    </location>
</feature>
<dbReference type="Gene3D" id="6.10.250.90">
    <property type="match status" value="1"/>
</dbReference>
<comment type="caution">
    <text evidence="3">The sequence shown here is derived from an EMBL/GenBank/DDBJ whole genome shotgun (WGS) entry which is preliminary data.</text>
</comment>
<feature type="compositionally biased region" description="Low complexity" evidence="2">
    <location>
        <begin position="129"/>
        <end position="139"/>
    </location>
</feature>
<evidence type="ECO:0000256" key="1">
    <source>
        <dbReference type="SAM" id="Coils"/>
    </source>
</evidence>
<evidence type="ECO:0000313" key="4">
    <source>
        <dbReference type="Proteomes" id="UP001149090"/>
    </source>
</evidence>
<feature type="compositionally biased region" description="Acidic residues" evidence="2">
    <location>
        <begin position="276"/>
        <end position="288"/>
    </location>
</feature>
<evidence type="ECO:0000313" key="3">
    <source>
        <dbReference type="EMBL" id="KAJ5068341.1"/>
    </source>
</evidence>
<feature type="region of interest" description="Disordered" evidence="2">
    <location>
        <begin position="269"/>
        <end position="288"/>
    </location>
</feature>
<name>A0A9Q0L938_ANAIG</name>
<dbReference type="SUPFAM" id="SSF75704">
    <property type="entry name" value="Mitotic arrest deficient-like 1, Mad1"/>
    <property type="match status" value="1"/>
</dbReference>
<protein>
    <submittedName>
        <fullName evidence="3">Mitotic spindle assembly checkpoint protein mad1 mitotic arrest deficient-like protein</fullName>
    </submittedName>
</protein>
<gene>
    <name evidence="3" type="ORF">M0811_12324</name>
</gene>
<reference evidence="3" key="1">
    <citation type="submission" date="2022-10" db="EMBL/GenBank/DDBJ databases">
        <title>Novel sulphate-reducing endosymbionts in the free-living metamonad Anaeramoeba.</title>
        <authorList>
            <person name="Jerlstrom-Hultqvist J."/>
            <person name="Cepicka I."/>
            <person name="Gallot-Lavallee L."/>
            <person name="Salas-Leiva D."/>
            <person name="Curtis B.A."/>
            <person name="Zahonova K."/>
            <person name="Pipaliya S."/>
            <person name="Dacks J."/>
            <person name="Roger A.J."/>
        </authorList>
    </citation>
    <scope>NUCLEOTIDE SEQUENCE</scope>
    <source>
        <strain evidence="3">BMAN</strain>
    </source>
</reference>
<proteinExistence type="predicted"/>
<keyword evidence="4" id="KW-1185">Reference proteome</keyword>
<dbReference type="EMBL" id="JAPDFW010000116">
    <property type="protein sequence ID" value="KAJ5068341.1"/>
    <property type="molecule type" value="Genomic_DNA"/>
</dbReference>
<feature type="region of interest" description="Disordered" evidence="2">
    <location>
        <begin position="122"/>
        <end position="141"/>
    </location>
</feature>
<organism evidence="3 4">
    <name type="scientific">Anaeramoeba ignava</name>
    <name type="common">Anaerobic marine amoeba</name>
    <dbReference type="NCBI Taxonomy" id="1746090"/>
    <lineage>
        <taxon>Eukaryota</taxon>
        <taxon>Metamonada</taxon>
        <taxon>Anaeramoebidae</taxon>
        <taxon>Anaeramoeba</taxon>
    </lineage>
</organism>
<dbReference type="Proteomes" id="UP001149090">
    <property type="component" value="Unassembled WGS sequence"/>
</dbReference>
<accession>A0A9Q0L938</accession>
<sequence length="288" mass="34810">MIFTEKNQNKKNKNKNTKNQIISTPSHLLIKNLTKNKEKKTLKTPFEERKHLKSSNLSAYKYMNPDQKTEKFEEKRIKFSEQKQEFQPHSLFSQNKLTNFEKNEKNVKLDSSIKNTPYRRILSSHKNKNPNNNNNNNPNEKFISENEFQQKIKFFQNKIDQLNQNNKILQKELENQKLSFEKEKNNLLLDLKNWQEKSRKYEMEIENLKQDENLKQKNQNLNQNIDELETKLAQYESRITRGELNSTTIKILHFIKNPEFLTFQKKEKYHKNENQNENENENENEMKI</sequence>